<keyword evidence="3" id="KW-1185">Reference proteome</keyword>
<reference evidence="2 3" key="2">
    <citation type="journal article" date="2013" name="Plant Cell Physiol.">
        <title>Rice Annotation Project Database (RAP-DB): an integrative and interactive database for rice genomics.</title>
        <authorList>
            <person name="Sakai H."/>
            <person name="Lee S.S."/>
            <person name="Tanaka T."/>
            <person name="Numa H."/>
            <person name="Kim J."/>
            <person name="Kawahara Y."/>
            <person name="Wakimoto H."/>
            <person name="Yang C.C."/>
            <person name="Iwamoto M."/>
            <person name="Abe T."/>
            <person name="Yamada Y."/>
            <person name="Muto A."/>
            <person name="Inokuchi H."/>
            <person name="Ikemura T."/>
            <person name="Matsumoto T."/>
            <person name="Sasaki T."/>
            <person name="Itoh T."/>
        </authorList>
    </citation>
    <scope>NUCLEOTIDE SEQUENCE [LARGE SCALE GENOMIC DNA]</scope>
    <source>
        <strain evidence="3">cv. Nipponbare</strain>
    </source>
</reference>
<dbReference type="Proteomes" id="UP000059680">
    <property type="component" value="Chromosome 5"/>
</dbReference>
<evidence type="ECO:0000256" key="1">
    <source>
        <dbReference type="SAM" id="SignalP"/>
    </source>
</evidence>
<proteinExistence type="predicted"/>
<accession>A0A0P0WQ93</accession>
<reference evidence="2 3" key="3">
    <citation type="journal article" date="2013" name="Rice">
        <title>Improvement of the Oryza sativa Nipponbare reference genome using next generation sequence and optical map data.</title>
        <authorList>
            <person name="Kawahara Y."/>
            <person name="de la Bastide M."/>
            <person name="Hamilton J.P."/>
            <person name="Kanamori H."/>
            <person name="McCombie W.R."/>
            <person name="Ouyang S."/>
            <person name="Schwartz D.C."/>
            <person name="Tanaka T."/>
            <person name="Wu J."/>
            <person name="Zhou S."/>
            <person name="Childs K.L."/>
            <person name="Davidson R.M."/>
            <person name="Lin H."/>
            <person name="Quesada-Ocampo L."/>
            <person name="Vaillancourt B."/>
            <person name="Sakai H."/>
            <person name="Lee S.S."/>
            <person name="Kim J."/>
            <person name="Numa H."/>
            <person name="Itoh T."/>
            <person name="Buell C.R."/>
            <person name="Matsumoto T."/>
        </authorList>
    </citation>
    <scope>NUCLEOTIDE SEQUENCE [LARGE SCALE GENOMIC DNA]</scope>
    <source>
        <strain evidence="3">cv. Nipponbare</strain>
    </source>
</reference>
<dbReference type="AlphaFoldDB" id="A0A0P0WQ93"/>
<organism evidence="2 3">
    <name type="scientific">Oryza sativa subsp. japonica</name>
    <name type="common">Rice</name>
    <dbReference type="NCBI Taxonomy" id="39947"/>
    <lineage>
        <taxon>Eukaryota</taxon>
        <taxon>Viridiplantae</taxon>
        <taxon>Streptophyta</taxon>
        <taxon>Embryophyta</taxon>
        <taxon>Tracheophyta</taxon>
        <taxon>Spermatophyta</taxon>
        <taxon>Magnoliopsida</taxon>
        <taxon>Liliopsida</taxon>
        <taxon>Poales</taxon>
        <taxon>Poaceae</taxon>
        <taxon>BOP clade</taxon>
        <taxon>Oryzoideae</taxon>
        <taxon>Oryzeae</taxon>
        <taxon>Oryzinae</taxon>
        <taxon>Oryza</taxon>
        <taxon>Oryza sativa</taxon>
    </lineage>
</organism>
<dbReference type="InParanoid" id="A0A0P0WQ93"/>
<feature type="chain" id="PRO_5006056826" evidence="1">
    <location>
        <begin position="18"/>
        <end position="81"/>
    </location>
</feature>
<feature type="signal peptide" evidence="1">
    <location>
        <begin position="1"/>
        <end position="17"/>
    </location>
</feature>
<protein>
    <submittedName>
        <fullName evidence="2">Os05g0561950 protein</fullName>
    </submittedName>
</protein>
<dbReference type="PaxDb" id="39947-A0A0P0WQ93"/>
<evidence type="ECO:0000313" key="3">
    <source>
        <dbReference type="Proteomes" id="UP000059680"/>
    </source>
</evidence>
<gene>
    <name evidence="2" type="ordered locus">Os05g0561950</name>
    <name evidence="2" type="ORF">OSNPB_050561950</name>
</gene>
<keyword evidence="1" id="KW-0732">Signal</keyword>
<evidence type="ECO:0000313" key="2">
    <source>
        <dbReference type="EMBL" id="BAS95328.1"/>
    </source>
</evidence>
<reference evidence="3" key="1">
    <citation type="journal article" date="2005" name="Nature">
        <title>The map-based sequence of the rice genome.</title>
        <authorList>
            <consortium name="International rice genome sequencing project (IRGSP)"/>
            <person name="Matsumoto T."/>
            <person name="Wu J."/>
            <person name="Kanamori H."/>
            <person name="Katayose Y."/>
            <person name="Fujisawa M."/>
            <person name="Namiki N."/>
            <person name="Mizuno H."/>
            <person name="Yamamoto K."/>
            <person name="Antonio B.A."/>
            <person name="Baba T."/>
            <person name="Sakata K."/>
            <person name="Nagamura Y."/>
            <person name="Aoki H."/>
            <person name="Arikawa K."/>
            <person name="Arita K."/>
            <person name="Bito T."/>
            <person name="Chiden Y."/>
            <person name="Fujitsuka N."/>
            <person name="Fukunaka R."/>
            <person name="Hamada M."/>
            <person name="Harada C."/>
            <person name="Hayashi A."/>
            <person name="Hijishita S."/>
            <person name="Honda M."/>
            <person name="Hosokawa S."/>
            <person name="Ichikawa Y."/>
            <person name="Idonuma A."/>
            <person name="Iijima M."/>
            <person name="Ikeda M."/>
            <person name="Ikeno M."/>
            <person name="Ito K."/>
            <person name="Ito S."/>
            <person name="Ito T."/>
            <person name="Ito Y."/>
            <person name="Ito Y."/>
            <person name="Iwabuchi A."/>
            <person name="Kamiya K."/>
            <person name="Karasawa W."/>
            <person name="Kurita K."/>
            <person name="Katagiri S."/>
            <person name="Kikuta A."/>
            <person name="Kobayashi H."/>
            <person name="Kobayashi N."/>
            <person name="Machita K."/>
            <person name="Maehara T."/>
            <person name="Masukawa M."/>
            <person name="Mizubayashi T."/>
            <person name="Mukai Y."/>
            <person name="Nagasaki H."/>
            <person name="Nagata Y."/>
            <person name="Naito S."/>
            <person name="Nakashima M."/>
            <person name="Nakama Y."/>
            <person name="Nakamichi Y."/>
            <person name="Nakamura M."/>
            <person name="Meguro A."/>
            <person name="Negishi M."/>
            <person name="Ohta I."/>
            <person name="Ohta T."/>
            <person name="Okamoto M."/>
            <person name="Ono N."/>
            <person name="Saji S."/>
            <person name="Sakaguchi M."/>
            <person name="Sakai K."/>
            <person name="Shibata M."/>
            <person name="Shimokawa T."/>
            <person name="Song J."/>
            <person name="Takazaki Y."/>
            <person name="Terasawa K."/>
            <person name="Tsugane M."/>
            <person name="Tsuji K."/>
            <person name="Ueda S."/>
            <person name="Waki K."/>
            <person name="Yamagata H."/>
            <person name="Yamamoto M."/>
            <person name="Yamamoto S."/>
            <person name="Yamane H."/>
            <person name="Yoshiki S."/>
            <person name="Yoshihara R."/>
            <person name="Yukawa K."/>
            <person name="Zhong H."/>
            <person name="Yano M."/>
            <person name="Yuan Q."/>
            <person name="Ouyang S."/>
            <person name="Liu J."/>
            <person name="Jones K.M."/>
            <person name="Gansberger K."/>
            <person name="Moffat K."/>
            <person name="Hill J."/>
            <person name="Bera J."/>
            <person name="Fadrosh D."/>
            <person name="Jin S."/>
            <person name="Johri S."/>
            <person name="Kim M."/>
            <person name="Overton L."/>
            <person name="Reardon M."/>
            <person name="Tsitrin T."/>
            <person name="Vuong H."/>
            <person name="Weaver B."/>
            <person name="Ciecko A."/>
            <person name="Tallon L."/>
            <person name="Jackson J."/>
            <person name="Pai G."/>
            <person name="Aken S.V."/>
            <person name="Utterback T."/>
            <person name="Reidmuller S."/>
            <person name="Feldblyum T."/>
            <person name="Hsiao J."/>
            <person name="Zismann V."/>
            <person name="Iobst S."/>
            <person name="de Vazeille A.R."/>
            <person name="Buell C.R."/>
            <person name="Ying K."/>
            <person name="Li Y."/>
            <person name="Lu T."/>
            <person name="Huang Y."/>
            <person name="Zhao Q."/>
            <person name="Feng Q."/>
            <person name="Zhang L."/>
            <person name="Zhu J."/>
            <person name="Weng Q."/>
            <person name="Mu J."/>
            <person name="Lu Y."/>
            <person name="Fan D."/>
            <person name="Liu Y."/>
            <person name="Guan J."/>
            <person name="Zhang Y."/>
            <person name="Yu S."/>
            <person name="Liu X."/>
            <person name="Zhang Y."/>
            <person name="Hong G."/>
            <person name="Han B."/>
            <person name="Choisne N."/>
            <person name="Demange N."/>
            <person name="Orjeda G."/>
            <person name="Samain S."/>
            <person name="Cattolico L."/>
            <person name="Pelletier E."/>
            <person name="Couloux A."/>
            <person name="Segurens B."/>
            <person name="Wincker P."/>
            <person name="D'Hont A."/>
            <person name="Scarpelli C."/>
            <person name="Weissenbach J."/>
            <person name="Salanoubat M."/>
            <person name="Quetier F."/>
            <person name="Yu Y."/>
            <person name="Kim H.R."/>
            <person name="Rambo T."/>
            <person name="Currie J."/>
            <person name="Collura K."/>
            <person name="Luo M."/>
            <person name="Yang T."/>
            <person name="Ammiraju J.S.S."/>
            <person name="Engler F."/>
            <person name="Soderlund C."/>
            <person name="Wing R.A."/>
            <person name="Palmer L.E."/>
            <person name="de la Bastide M."/>
            <person name="Spiegel L."/>
            <person name="Nascimento L."/>
            <person name="Zutavern T."/>
            <person name="O'Shaughnessy A."/>
            <person name="Dike S."/>
            <person name="Dedhia N."/>
            <person name="Preston R."/>
            <person name="Balija V."/>
            <person name="McCombie W.R."/>
            <person name="Chow T."/>
            <person name="Chen H."/>
            <person name="Chung M."/>
            <person name="Chen C."/>
            <person name="Shaw J."/>
            <person name="Wu H."/>
            <person name="Hsiao K."/>
            <person name="Chao Y."/>
            <person name="Chu M."/>
            <person name="Cheng C."/>
            <person name="Hour A."/>
            <person name="Lee P."/>
            <person name="Lin S."/>
            <person name="Lin Y."/>
            <person name="Liou J."/>
            <person name="Liu S."/>
            <person name="Hsing Y."/>
            <person name="Raghuvanshi S."/>
            <person name="Mohanty A."/>
            <person name="Bharti A.K."/>
            <person name="Gaur A."/>
            <person name="Gupta V."/>
            <person name="Kumar D."/>
            <person name="Ravi V."/>
            <person name="Vij S."/>
            <person name="Kapur A."/>
            <person name="Khurana P."/>
            <person name="Khurana P."/>
            <person name="Khurana J.P."/>
            <person name="Tyagi A.K."/>
            <person name="Gaikwad K."/>
            <person name="Singh A."/>
            <person name="Dalal V."/>
            <person name="Srivastava S."/>
            <person name="Dixit A."/>
            <person name="Pal A.K."/>
            <person name="Ghazi I.A."/>
            <person name="Yadav M."/>
            <person name="Pandit A."/>
            <person name="Bhargava A."/>
            <person name="Sureshbabu K."/>
            <person name="Batra K."/>
            <person name="Sharma T.R."/>
            <person name="Mohapatra T."/>
            <person name="Singh N.K."/>
            <person name="Messing J."/>
            <person name="Nelson A.B."/>
            <person name="Fuks G."/>
            <person name="Kavchok S."/>
            <person name="Keizer G."/>
            <person name="Linton E."/>
            <person name="Llaca V."/>
            <person name="Song R."/>
            <person name="Tanyolac B."/>
            <person name="Young S."/>
            <person name="Ho-Il K."/>
            <person name="Hahn J.H."/>
            <person name="Sangsakoo G."/>
            <person name="Vanavichit A."/>
            <person name="de Mattos Luiz.A.T."/>
            <person name="Zimmer P.D."/>
            <person name="Malone G."/>
            <person name="Dellagostin O."/>
            <person name="de Oliveira A.C."/>
            <person name="Bevan M."/>
            <person name="Bancroft I."/>
            <person name="Minx P."/>
            <person name="Cordum H."/>
            <person name="Wilson R."/>
            <person name="Cheng Z."/>
            <person name="Jin W."/>
            <person name="Jiang J."/>
            <person name="Leong S.A."/>
            <person name="Iwama H."/>
            <person name="Gojobori T."/>
            <person name="Itoh T."/>
            <person name="Niimura Y."/>
            <person name="Fujii Y."/>
            <person name="Habara T."/>
            <person name="Sakai H."/>
            <person name="Sato Y."/>
            <person name="Wilson G."/>
            <person name="Kumar K."/>
            <person name="McCouch S."/>
            <person name="Juretic N."/>
            <person name="Hoen D."/>
            <person name="Wright S."/>
            <person name="Bruskiewich R."/>
            <person name="Bureau T."/>
            <person name="Miyao A."/>
            <person name="Hirochika H."/>
            <person name="Nishikawa T."/>
            <person name="Kadowaki K."/>
            <person name="Sugiura M."/>
            <person name="Burr B."/>
            <person name="Sasaki T."/>
        </authorList>
    </citation>
    <scope>NUCLEOTIDE SEQUENCE [LARGE SCALE GENOMIC DNA]</scope>
    <source>
        <strain evidence="3">cv. Nipponbare</strain>
    </source>
</reference>
<name>A0A0P0WQ93_ORYSJ</name>
<sequence length="81" mass="9403">MRHQVSNLLLFTARVLANPDEIFESRRWGEWATAEGFRRGKRVPLVQWQCVKRLKWCGDPNMHSCDLIQALACEGCGDRMI</sequence>
<dbReference type="EMBL" id="AP014961">
    <property type="protein sequence ID" value="BAS95328.1"/>
    <property type="molecule type" value="Genomic_DNA"/>
</dbReference>